<dbReference type="GeneID" id="120277095"/>
<dbReference type="PROSITE" id="PS50011">
    <property type="entry name" value="PROTEIN_KINASE_DOM"/>
    <property type="match status" value="1"/>
</dbReference>
<dbReference type="AlphaFoldDB" id="A0AB40CIP0"/>
<evidence type="ECO:0000256" key="9">
    <source>
        <dbReference type="ARBA" id="ARBA00022989"/>
    </source>
</evidence>
<proteinExistence type="inferred from homology"/>
<dbReference type="FunFam" id="1.10.510.10:FF:000240">
    <property type="entry name" value="Lectin-domain containing receptor kinase A4.3"/>
    <property type="match status" value="1"/>
</dbReference>
<dbReference type="InterPro" id="IPR011009">
    <property type="entry name" value="Kinase-like_dom_sf"/>
</dbReference>
<comment type="similarity">
    <text evidence="2">In the N-terminal section; belongs to the leguminous lectin family.</text>
</comment>
<dbReference type="GO" id="GO:0004672">
    <property type="term" value="F:protein kinase activity"/>
    <property type="evidence" value="ECO:0007669"/>
    <property type="project" value="InterPro"/>
</dbReference>
<comment type="similarity">
    <text evidence="3">In the C-terminal section; belongs to the protein kinase superfamily. Ser/Thr protein kinase family.</text>
</comment>
<dbReference type="GO" id="GO:0005886">
    <property type="term" value="C:plasma membrane"/>
    <property type="evidence" value="ECO:0007669"/>
    <property type="project" value="UniProtKB-SubCell"/>
</dbReference>
<evidence type="ECO:0000256" key="6">
    <source>
        <dbReference type="ARBA" id="ARBA00022729"/>
    </source>
</evidence>
<dbReference type="PANTHER" id="PTHR27006">
    <property type="entry name" value="PROMASTIGOTE SURFACE ANTIGEN PROTEIN PSA"/>
    <property type="match status" value="1"/>
</dbReference>
<evidence type="ECO:0000256" key="11">
    <source>
        <dbReference type="ARBA" id="ARBA00023170"/>
    </source>
</evidence>
<keyword evidence="12" id="KW-0325">Glycoprotein</keyword>
<keyword evidence="4" id="KW-1003">Cell membrane</keyword>
<evidence type="ECO:0000256" key="7">
    <source>
        <dbReference type="ARBA" id="ARBA00022741"/>
    </source>
</evidence>
<keyword evidence="10" id="KW-0472">Membrane</keyword>
<keyword evidence="11" id="KW-0675">Receptor</keyword>
<dbReference type="SUPFAM" id="SSF56112">
    <property type="entry name" value="Protein kinase-like (PK-like)"/>
    <property type="match status" value="1"/>
</dbReference>
<keyword evidence="9" id="KW-1133">Transmembrane helix</keyword>
<dbReference type="PANTHER" id="PTHR27006:SF606">
    <property type="entry name" value="INTERLEUKIN-1 RECEPTOR-ASSOCIATED KINASE 4"/>
    <property type="match status" value="1"/>
</dbReference>
<dbReference type="InterPro" id="IPR000719">
    <property type="entry name" value="Prot_kinase_dom"/>
</dbReference>
<sequence>MLIYEYLPNRSLDTILFDSSKHEQLDWGRLYKIINGIARGLLYLHEDSQLKVIHRDIKVSNILLDEDMNPKIADFGLARLIGCDQTRETTKQVAGTFGYIAPEYAMRGQYSSKSDIFSFGVLVLEILTGKKNSNFIETEEANNLLSYTWQRNNLRDTRPISGGSLVKK</sequence>
<keyword evidence="6" id="KW-0732">Signal</keyword>
<evidence type="ECO:0000256" key="5">
    <source>
        <dbReference type="ARBA" id="ARBA00022692"/>
    </source>
</evidence>
<keyword evidence="8" id="KW-0067">ATP-binding</keyword>
<dbReference type="RefSeq" id="XP_039139774.1">
    <property type="nucleotide sequence ID" value="XM_039283840.1"/>
</dbReference>
<dbReference type="PROSITE" id="PS00108">
    <property type="entry name" value="PROTEIN_KINASE_ST"/>
    <property type="match status" value="1"/>
</dbReference>
<feature type="domain" description="Protein kinase" evidence="13">
    <location>
        <begin position="1"/>
        <end position="168"/>
    </location>
</feature>
<dbReference type="GO" id="GO:0002229">
    <property type="term" value="P:defense response to oomycetes"/>
    <property type="evidence" value="ECO:0007669"/>
    <property type="project" value="UniProtKB-ARBA"/>
</dbReference>
<protein>
    <submittedName>
        <fullName evidence="15">LOW QUALITY PROTEIN: cysteine-rich receptor-like protein kinase 15</fullName>
    </submittedName>
</protein>
<name>A0AB40CIP0_DIOCR</name>
<evidence type="ECO:0000256" key="4">
    <source>
        <dbReference type="ARBA" id="ARBA00022475"/>
    </source>
</evidence>
<organism evidence="14 15">
    <name type="scientific">Dioscorea cayennensis subsp. rotundata</name>
    <name type="common">White Guinea yam</name>
    <name type="synonym">Dioscorea rotundata</name>
    <dbReference type="NCBI Taxonomy" id="55577"/>
    <lineage>
        <taxon>Eukaryota</taxon>
        <taxon>Viridiplantae</taxon>
        <taxon>Streptophyta</taxon>
        <taxon>Embryophyta</taxon>
        <taxon>Tracheophyta</taxon>
        <taxon>Spermatophyta</taxon>
        <taxon>Magnoliopsida</taxon>
        <taxon>Liliopsida</taxon>
        <taxon>Dioscoreales</taxon>
        <taxon>Dioscoreaceae</taxon>
        <taxon>Dioscorea</taxon>
    </lineage>
</organism>
<keyword evidence="14" id="KW-1185">Reference proteome</keyword>
<evidence type="ECO:0000313" key="15">
    <source>
        <dbReference type="RefSeq" id="XP_039139774.1"/>
    </source>
</evidence>
<evidence type="ECO:0000256" key="12">
    <source>
        <dbReference type="ARBA" id="ARBA00023180"/>
    </source>
</evidence>
<dbReference type="Gene3D" id="1.10.510.10">
    <property type="entry name" value="Transferase(Phosphotransferase) domain 1"/>
    <property type="match status" value="1"/>
</dbReference>
<evidence type="ECO:0000313" key="14">
    <source>
        <dbReference type="Proteomes" id="UP001515500"/>
    </source>
</evidence>
<gene>
    <name evidence="15" type="primary">LOC120277095</name>
</gene>
<comment type="subcellular location">
    <subcellularLocation>
        <location evidence="1">Cell membrane</location>
        <topology evidence="1">Single-pass type I membrane protein</topology>
    </subcellularLocation>
</comment>
<evidence type="ECO:0000256" key="3">
    <source>
        <dbReference type="ARBA" id="ARBA00010217"/>
    </source>
</evidence>
<dbReference type="SMART" id="SM00220">
    <property type="entry name" value="S_TKc"/>
    <property type="match status" value="1"/>
</dbReference>
<evidence type="ECO:0000256" key="2">
    <source>
        <dbReference type="ARBA" id="ARBA00008536"/>
    </source>
</evidence>
<keyword evidence="7" id="KW-0547">Nucleotide-binding</keyword>
<evidence type="ECO:0000259" key="13">
    <source>
        <dbReference type="PROSITE" id="PS50011"/>
    </source>
</evidence>
<evidence type="ECO:0000256" key="1">
    <source>
        <dbReference type="ARBA" id="ARBA00004251"/>
    </source>
</evidence>
<accession>A0AB40CIP0</accession>
<dbReference type="InterPro" id="IPR008271">
    <property type="entry name" value="Ser/Thr_kinase_AS"/>
</dbReference>
<dbReference type="Pfam" id="PF00069">
    <property type="entry name" value="Pkinase"/>
    <property type="match status" value="1"/>
</dbReference>
<dbReference type="GO" id="GO:0005524">
    <property type="term" value="F:ATP binding"/>
    <property type="evidence" value="ECO:0007669"/>
    <property type="project" value="UniProtKB-KW"/>
</dbReference>
<dbReference type="Proteomes" id="UP001515500">
    <property type="component" value="Chromosome 15"/>
</dbReference>
<evidence type="ECO:0000256" key="8">
    <source>
        <dbReference type="ARBA" id="ARBA00022840"/>
    </source>
</evidence>
<evidence type="ECO:0000256" key="10">
    <source>
        <dbReference type="ARBA" id="ARBA00023136"/>
    </source>
</evidence>
<reference evidence="15" key="1">
    <citation type="submission" date="2025-08" db="UniProtKB">
        <authorList>
            <consortium name="RefSeq"/>
        </authorList>
    </citation>
    <scope>IDENTIFICATION</scope>
</reference>
<keyword evidence="5" id="KW-0812">Transmembrane</keyword>